<reference evidence="3" key="1">
    <citation type="submission" date="2016-10" db="EMBL/GenBank/DDBJ databases">
        <authorList>
            <person name="Varghese N."/>
            <person name="Submissions S."/>
        </authorList>
    </citation>
    <scope>NUCLEOTIDE SEQUENCE [LARGE SCALE GENOMIC DNA]</scope>
    <source>
        <strain evidence="3">DSM 22017</strain>
    </source>
</reference>
<feature type="transmembrane region" description="Helical" evidence="1">
    <location>
        <begin position="90"/>
        <end position="109"/>
    </location>
</feature>
<protein>
    <submittedName>
        <fullName evidence="2">Aminobenzoyl-glutamate transport protein</fullName>
    </submittedName>
</protein>
<dbReference type="Proteomes" id="UP000198742">
    <property type="component" value="Unassembled WGS sequence"/>
</dbReference>
<evidence type="ECO:0000256" key="1">
    <source>
        <dbReference type="SAM" id="Phobius"/>
    </source>
</evidence>
<dbReference type="Pfam" id="PF03806">
    <property type="entry name" value="ABG_transport"/>
    <property type="match status" value="1"/>
</dbReference>
<feature type="transmembrane region" description="Helical" evidence="1">
    <location>
        <begin position="279"/>
        <end position="299"/>
    </location>
</feature>
<accession>A0A1H4Z882</accession>
<organism evidence="2 3">
    <name type="scientific">Nocardioides exalbidus</name>
    <dbReference type="NCBI Taxonomy" id="402596"/>
    <lineage>
        <taxon>Bacteria</taxon>
        <taxon>Bacillati</taxon>
        <taxon>Actinomycetota</taxon>
        <taxon>Actinomycetes</taxon>
        <taxon>Propionibacteriales</taxon>
        <taxon>Nocardioidaceae</taxon>
        <taxon>Nocardioides</taxon>
    </lineage>
</organism>
<sequence length="517" mass="54176">MTTDAQLAGPTPPRTRMTAFLARVERVGNRLPHPFWLFWVLFVLLAVASAVLSAAGVSVADPATGDAVTVRNALSADSIRELVSGTQESYLAFGPVGTVLITMLGLAVADRSGLLEAVVRRSLARVRPGWVVFAVCIVGAMSKILEYSAYVVVIPLAAIAFRQVGRSPMLGMIVAFLSINAAGDANPFIAPGDVIFADIATQAARIVDPSAVVRPTDNTYFTTVSALVLAGVLTLVTERVLARREHELVPDPGATGPSVAPRLDISEAVEKRALRATGLVAVAFLGSLVLAMVPAGSPLRGEDGGILESTLFSGIAVFISLFFFCVGATFAQLTGQLRGSADLPLFMADGLRSVAPLLVLFFAISQFLALFSWTGISTVVAVNGADVLERLDAPIFVVLMMLIGGIALLNLLITSGSALWALLASVIIPMTQLIGANPATVMAVYRIADSCTNSITPMSSTFILTVGYLQTYRKSAGIGTLVSYTLPAALAMLVAWTALFALWYAVGLPLGPGAPVR</sequence>
<feature type="transmembrane region" description="Helical" evidence="1">
    <location>
        <begin position="36"/>
        <end position="60"/>
    </location>
</feature>
<gene>
    <name evidence="2" type="ORF">SAMN04489844_4040</name>
</gene>
<name>A0A1H4Z882_9ACTN</name>
<dbReference type="GO" id="GO:0015558">
    <property type="term" value="F:secondary active p-aminobenzoyl-glutamate transmembrane transporter activity"/>
    <property type="evidence" value="ECO:0007669"/>
    <property type="project" value="InterPro"/>
</dbReference>
<keyword evidence="1" id="KW-1133">Transmembrane helix</keyword>
<evidence type="ECO:0000313" key="3">
    <source>
        <dbReference type="Proteomes" id="UP000198742"/>
    </source>
</evidence>
<feature type="transmembrane region" description="Helical" evidence="1">
    <location>
        <begin position="454"/>
        <end position="472"/>
    </location>
</feature>
<keyword evidence="1" id="KW-0812">Transmembrane</keyword>
<feature type="transmembrane region" description="Helical" evidence="1">
    <location>
        <begin position="311"/>
        <end position="333"/>
    </location>
</feature>
<dbReference type="EMBL" id="FNRT01000002">
    <property type="protein sequence ID" value="SED26095.1"/>
    <property type="molecule type" value="Genomic_DNA"/>
</dbReference>
<dbReference type="AlphaFoldDB" id="A0A1H4Z882"/>
<feature type="transmembrane region" description="Helical" evidence="1">
    <location>
        <begin position="219"/>
        <end position="236"/>
    </location>
</feature>
<feature type="transmembrane region" description="Helical" evidence="1">
    <location>
        <begin position="484"/>
        <end position="506"/>
    </location>
</feature>
<feature type="transmembrane region" description="Helical" evidence="1">
    <location>
        <begin position="354"/>
        <end position="373"/>
    </location>
</feature>
<feature type="transmembrane region" description="Helical" evidence="1">
    <location>
        <begin position="420"/>
        <end position="448"/>
    </location>
</feature>
<proteinExistence type="predicted"/>
<evidence type="ECO:0000313" key="2">
    <source>
        <dbReference type="EMBL" id="SED26095.1"/>
    </source>
</evidence>
<feature type="transmembrane region" description="Helical" evidence="1">
    <location>
        <begin position="130"/>
        <end position="161"/>
    </location>
</feature>
<dbReference type="PANTHER" id="PTHR30282:SF0">
    <property type="entry name" value="P-AMINOBENZOYL-GLUTAMATE TRANSPORT PROTEIN"/>
    <property type="match status" value="1"/>
</dbReference>
<dbReference type="GO" id="GO:1902604">
    <property type="term" value="P:p-aminobenzoyl-glutamate transmembrane transport"/>
    <property type="evidence" value="ECO:0007669"/>
    <property type="project" value="InterPro"/>
</dbReference>
<keyword evidence="3" id="KW-1185">Reference proteome</keyword>
<dbReference type="PANTHER" id="PTHR30282">
    <property type="entry name" value="P-AMINOBENZOYL GLUTAMATE TRANSPORTER"/>
    <property type="match status" value="1"/>
</dbReference>
<keyword evidence="1" id="KW-0472">Membrane</keyword>
<dbReference type="InterPro" id="IPR004697">
    <property type="entry name" value="AbgT"/>
</dbReference>
<feature type="transmembrane region" description="Helical" evidence="1">
    <location>
        <begin position="393"/>
        <end position="413"/>
    </location>
</feature>